<organism evidence="1 2">
    <name type="scientific">Olleya namhaensis</name>
    <dbReference type="NCBI Taxonomy" id="1144750"/>
    <lineage>
        <taxon>Bacteria</taxon>
        <taxon>Pseudomonadati</taxon>
        <taxon>Bacteroidota</taxon>
        <taxon>Flavobacteriia</taxon>
        <taxon>Flavobacteriales</taxon>
        <taxon>Flavobacteriaceae</taxon>
    </lineage>
</organism>
<evidence type="ECO:0008006" key="3">
    <source>
        <dbReference type="Google" id="ProtNLM"/>
    </source>
</evidence>
<dbReference type="RefSeq" id="WP_090836965.1">
    <property type="nucleotide sequence ID" value="NZ_FORM01000001.1"/>
</dbReference>
<proteinExistence type="predicted"/>
<reference evidence="2" key="1">
    <citation type="submission" date="2016-10" db="EMBL/GenBank/DDBJ databases">
        <authorList>
            <person name="Varghese N."/>
            <person name="Submissions S."/>
        </authorList>
    </citation>
    <scope>NUCLEOTIDE SEQUENCE [LARGE SCALE GENOMIC DNA]</scope>
    <source>
        <strain evidence="2">DSM 28881</strain>
    </source>
</reference>
<keyword evidence="2" id="KW-1185">Reference proteome</keyword>
<protein>
    <recommendedName>
        <fullName evidence="3">3-oxoacyl-ACP synthase</fullName>
    </recommendedName>
</protein>
<dbReference type="EMBL" id="FORM01000001">
    <property type="protein sequence ID" value="SFI58630.1"/>
    <property type="molecule type" value="Genomic_DNA"/>
</dbReference>
<name>A0A1I3JET6_9FLAO</name>
<gene>
    <name evidence="1" type="ORF">SAMN05443431_101373</name>
</gene>
<accession>A0A1I3JET6</accession>
<dbReference type="STRING" id="1144750.SAMN05443431_101373"/>
<dbReference type="Proteomes" id="UP000199559">
    <property type="component" value="Unassembled WGS sequence"/>
</dbReference>
<dbReference type="AlphaFoldDB" id="A0A1I3JET6"/>
<sequence length="153" mass="16789">MNSTVKIKQALHDSCALFTKNRLNTINKTISELQESLTSETKSSAGDKHETGRAMVQLEREKAGHQLAQIQKVNQLLVKISTEKTSKTIGLGSVVYTTKSNYYIAISAGELEVDTQKFYAIAANTPIAQLLLGKTIGDNIVFRAQNFSITNVN</sequence>
<evidence type="ECO:0000313" key="2">
    <source>
        <dbReference type="Proteomes" id="UP000199559"/>
    </source>
</evidence>
<evidence type="ECO:0000313" key="1">
    <source>
        <dbReference type="EMBL" id="SFI58630.1"/>
    </source>
</evidence>